<keyword evidence="3" id="KW-0716">Sensory transduction</keyword>
<comment type="subcellular location">
    <subcellularLocation>
        <location evidence="1">Cell membrane</location>
        <topology evidence="1">Multi-pass membrane protein</topology>
    </subcellularLocation>
</comment>
<dbReference type="GO" id="GO:0005549">
    <property type="term" value="F:odorant binding"/>
    <property type="evidence" value="ECO:0007669"/>
    <property type="project" value="InterPro"/>
</dbReference>
<evidence type="ECO:0000256" key="5">
    <source>
        <dbReference type="ARBA" id="ARBA00022725"/>
    </source>
</evidence>
<evidence type="ECO:0000313" key="11">
    <source>
        <dbReference type="EMBL" id="KAK9507820.1"/>
    </source>
</evidence>
<evidence type="ECO:0000256" key="8">
    <source>
        <dbReference type="ARBA" id="ARBA00023170"/>
    </source>
</evidence>
<keyword evidence="4 10" id="KW-0812">Transmembrane</keyword>
<evidence type="ECO:0000256" key="4">
    <source>
        <dbReference type="ARBA" id="ARBA00022692"/>
    </source>
</evidence>
<dbReference type="AlphaFoldDB" id="A0AAW1DDL4"/>
<dbReference type="Pfam" id="PF02949">
    <property type="entry name" value="7tm_6"/>
    <property type="match status" value="1"/>
</dbReference>
<feature type="transmembrane region" description="Helical" evidence="10">
    <location>
        <begin position="99"/>
        <end position="129"/>
    </location>
</feature>
<dbReference type="EMBL" id="JAPXFL010000004">
    <property type="protein sequence ID" value="KAK9507820.1"/>
    <property type="molecule type" value="Genomic_DNA"/>
</dbReference>
<dbReference type="GO" id="GO:0004984">
    <property type="term" value="F:olfactory receptor activity"/>
    <property type="evidence" value="ECO:0007669"/>
    <property type="project" value="InterPro"/>
</dbReference>
<organism evidence="11 12">
    <name type="scientific">Rhynocoris fuscipes</name>
    <dbReference type="NCBI Taxonomy" id="488301"/>
    <lineage>
        <taxon>Eukaryota</taxon>
        <taxon>Metazoa</taxon>
        <taxon>Ecdysozoa</taxon>
        <taxon>Arthropoda</taxon>
        <taxon>Hexapoda</taxon>
        <taxon>Insecta</taxon>
        <taxon>Pterygota</taxon>
        <taxon>Neoptera</taxon>
        <taxon>Paraneoptera</taxon>
        <taxon>Hemiptera</taxon>
        <taxon>Heteroptera</taxon>
        <taxon>Panheteroptera</taxon>
        <taxon>Cimicomorpha</taxon>
        <taxon>Reduviidae</taxon>
        <taxon>Harpactorinae</taxon>
        <taxon>Harpactorini</taxon>
        <taxon>Rhynocoris</taxon>
    </lineage>
</organism>
<proteinExistence type="predicted"/>
<dbReference type="GO" id="GO:0005886">
    <property type="term" value="C:plasma membrane"/>
    <property type="evidence" value="ECO:0007669"/>
    <property type="project" value="UniProtKB-SubCell"/>
</dbReference>
<dbReference type="PANTHER" id="PTHR21137">
    <property type="entry name" value="ODORANT RECEPTOR"/>
    <property type="match status" value="1"/>
</dbReference>
<keyword evidence="9" id="KW-0807">Transducer</keyword>
<gene>
    <name evidence="11" type="ORF">O3M35_007594</name>
</gene>
<evidence type="ECO:0000256" key="6">
    <source>
        <dbReference type="ARBA" id="ARBA00022989"/>
    </source>
</evidence>
<keyword evidence="5" id="KW-0552">Olfaction</keyword>
<dbReference type="InterPro" id="IPR004117">
    <property type="entry name" value="7tm6_olfct_rcpt"/>
</dbReference>
<feature type="transmembrane region" description="Helical" evidence="10">
    <location>
        <begin position="230"/>
        <end position="256"/>
    </location>
</feature>
<evidence type="ECO:0000256" key="3">
    <source>
        <dbReference type="ARBA" id="ARBA00022606"/>
    </source>
</evidence>
<evidence type="ECO:0008006" key="13">
    <source>
        <dbReference type="Google" id="ProtNLM"/>
    </source>
</evidence>
<evidence type="ECO:0000256" key="10">
    <source>
        <dbReference type="SAM" id="Phobius"/>
    </source>
</evidence>
<feature type="transmembrane region" description="Helical" evidence="10">
    <location>
        <begin position="203"/>
        <end position="224"/>
    </location>
</feature>
<reference evidence="11 12" key="1">
    <citation type="submission" date="2022-12" db="EMBL/GenBank/DDBJ databases">
        <title>Chromosome-level genome assembly of true bugs.</title>
        <authorList>
            <person name="Ma L."/>
            <person name="Li H."/>
        </authorList>
    </citation>
    <scope>NUCLEOTIDE SEQUENCE [LARGE SCALE GENOMIC DNA]</scope>
    <source>
        <strain evidence="11">Lab_2022b</strain>
    </source>
</reference>
<dbReference type="GO" id="GO:0007165">
    <property type="term" value="P:signal transduction"/>
    <property type="evidence" value="ECO:0007669"/>
    <property type="project" value="UniProtKB-KW"/>
</dbReference>
<keyword evidence="6 10" id="KW-1133">Transmembrane helix</keyword>
<keyword evidence="8" id="KW-0675">Receptor</keyword>
<evidence type="ECO:0000313" key="12">
    <source>
        <dbReference type="Proteomes" id="UP001461498"/>
    </source>
</evidence>
<dbReference type="Proteomes" id="UP001461498">
    <property type="component" value="Unassembled WGS sequence"/>
</dbReference>
<sequence>MFHKIIGNRVYNYNGEHITDEEIKMSSDYHKIKTRAKIIIPFLNIISGFTLFVIGPLVDKLLGVEEKRMYTKFGVNLVLPLPVLYPFEAHEGIKFFLAFIFQCLCAIIVIFILSGGTCVFVTGTTYMIIQLERLLISIKRIETRALHLYREIYGENFLLDNNNRYNDRYYLNCLQICIKRNIQHHQQIIRLCNHFNRVCRGPVFGVFLALGVVLGISALIIIIGGQRPGIVLGTLSLIFPEVANLVCICLAGQYIIDLNQQVRLGIYSVQWFKYSSTIKPYMSVVQEMTYPDLVIKGLFSTTANIESFGNVRTFLYNIPVVVMHELNDS</sequence>
<keyword evidence="7 10" id="KW-0472">Membrane</keyword>
<keyword evidence="2" id="KW-1003">Cell membrane</keyword>
<name>A0AAW1DDL4_9HEMI</name>
<evidence type="ECO:0000256" key="2">
    <source>
        <dbReference type="ARBA" id="ARBA00022475"/>
    </source>
</evidence>
<evidence type="ECO:0000256" key="1">
    <source>
        <dbReference type="ARBA" id="ARBA00004651"/>
    </source>
</evidence>
<dbReference type="PANTHER" id="PTHR21137:SF35">
    <property type="entry name" value="ODORANT RECEPTOR 19A-RELATED"/>
    <property type="match status" value="1"/>
</dbReference>
<keyword evidence="12" id="KW-1185">Reference proteome</keyword>
<feature type="transmembrane region" description="Helical" evidence="10">
    <location>
        <begin position="38"/>
        <end position="58"/>
    </location>
</feature>
<protein>
    <recommendedName>
        <fullName evidence="13">Odorant receptor</fullName>
    </recommendedName>
</protein>
<accession>A0AAW1DDL4</accession>
<evidence type="ECO:0000256" key="9">
    <source>
        <dbReference type="ARBA" id="ARBA00023224"/>
    </source>
</evidence>
<evidence type="ECO:0000256" key="7">
    <source>
        <dbReference type="ARBA" id="ARBA00023136"/>
    </source>
</evidence>
<comment type="caution">
    <text evidence="11">The sequence shown here is derived from an EMBL/GenBank/DDBJ whole genome shotgun (WGS) entry which is preliminary data.</text>
</comment>